<dbReference type="PANTHER" id="PTHR23119:SF48">
    <property type="entry name" value="LEUCINE-RICH REPEAT-CONTAINING PROTEIN 7"/>
    <property type="match status" value="1"/>
</dbReference>
<dbReference type="GO" id="GO:0098609">
    <property type="term" value="P:cell-cell adhesion"/>
    <property type="evidence" value="ECO:0007669"/>
    <property type="project" value="TreeGrafter"/>
</dbReference>
<dbReference type="InterPro" id="IPR001611">
    <property type="entry name" value="Leu-rich_rpt"/>
</dbReference>
<keyword evidence="3" id="KW-1185">Reference proteome</keyword>
<dbReference type="Proteomes" id="UP000028990">
    <property type="component" value="Unassembled WGS sequence"/>
</dbReference>
<evidence type="ECO:0000313" key="2">
    <source>
        <dbReference type="EMBL" id="KFO23225.1"/>
    </source>
</evidence>
<dbReference type="InterPro" id="IPR032675">
    <property type="entry name" value="LRR_dom_sf"/>
</dbReference>
<dbReference type="InterPro" id="IPR050614">
    <property type="entry name" value="Synaptic_Scaffolding_LAP-MAGUK"/>
</dbReference>
<dbReference type="GO" id="GO:0098968">
    <property type="term" value="P:neurotransmitter receptor transport postsynaptic membrane to endosome"/>
    <property type="evidence" value="ECO:0007669"/>
    <property type="project" value="TreeGrafter"/>
</dbReference>
<sequence>MWPSEGSGLSSLVVVCVVVISCNFVFCSTLVQCLEMNTKRKIIGRLVPCRCFRGEEEIISVLDYSHCSLQQVPKEVFNFERTLEELYLDANQIEELPKWVLCGSLQQVPAQGPQAPPAQSLHLAPPCLLSLAHSCAAACPDSSDGQSSGIQDREGHSPSYHQAGKPRLNLLIFPLPAFDVSGSTTAHSGLPLAPDSMCLLGCPFCLSPPPGMVFLTQLLLPSRSLSVSPSPWCPGLGTLPLMNISDSRPHVPEGELLSQS</sequence>
<proteinExistence type="predicted"/>
<dbReference type="GO" id="GO:0045211">
    <property type="term" value="C:postsynaptic membrane"/>
    <property type="evidence" value="ECO:0007669"/>
    <property type="project" value="TreeGrafter"/>
</dbReference>
<keyword evidence="1" id="KW-0472">Membrane</keyword>
<dbReference type="PANTHER" id="PTHR23119">
    <property type="entry name" value="DISCS LARGE"/>
    <property type="match status" value="1"/>
</dbReference>
<dbReference type="EMBL" id="KN123809">
    <property type="protein sequence ID" value="KFO23225.1"/>
    <property type="molecule type" value="Genomic_DNA"/>
</dbReference>
<keyword evidence="1" id="KW-1133">Transmembrane helix</keyword>
<protein>
    <submittedName>
        <fullName evidence="2">Leucine-rich repeat-containing protein 7</fullName>
    </submittedName>
</protein>
<dbReference type="GO" id="GO:0043113">
    <property type="term" value="P:receptor clustering"/>
    <property type="evidence" value="ECO:0007669"/>
    <property type="project" value="TreeGrafter"/>
</dbReference>
<dbReference type="AlphaFoldDB" id="A0A091CZB5"/>
<dbReference type="GO" id="GO:0005912">
    <property type="term" value="C:adherens junction"/>
    <property type="evidence" value="ECO:0007669"/>
    <property type="project" value="TreeGrafter"/>
</dbReference>
<evidence type="ECO:0000313" key="3">
    <source>
        <dbReference type="Proteomes" id="UP000028990"/>
    </source>
</evidence>
<evidence type="ECO:0000256" key="1">
    <source>
        <dbReference type="SAM" id="Phobius"/>
    </source>
</evidence>
<accession>A0A091CZB5</accession>
<dbReference type="GO" id="GO:0098887">
    <property type="term" value="P:neurotransmitter receptor transport, endosome to postsynaptic membrane"/>
    <property type="evidence" value="ECO:0007669"/>
    <property type="project" value="TreeGrafter"/>
</dbReference>
<dbReference type="SUPFAM" id="SSF52058">
    <property type="entry name" value="L domain-like"/>
    <property type="match status" value="1"/>
</dbReference>
<feature type="transmembrane region" description="Helical" evidence="1">
    <location>
        <begin position="12"/>
        <end position="31"/>
    </location>
</feature>
<dbReference type="GO" id="GO:0010976">
    <property type="term" value="P:positive regulation of neuron projection development"/>
    <property type="evidence" value="ECO:0007669"/>
    <property type="project" value="TreeGrafter"/>
</dbReference>
<dbReference type="GO" id="GO:0014069">
    <property type="term" value="C:postsynaptic density"/>
    <property type="evidence" value="ECO:0007669"/>
    <property type="project" value="TreeGrafter"/>
</dbReference>
<name>A0A091CZB5_FUKDA</name>
<keyword evidence="1" id="KW-0812">Transmembrane</keyword>
<reference evidence="2 3" key="1">
    <citation type="submission" date="2013-11" db="EMBL/GenBank/DDBJ databases">
        <title>The Damaraland mole rat (Fukomys damarensis) genome and evolution of African mole rats.</title>
        <authorList>
            <person name="Gladyshev V.N."/>
            <person name="Fang X."/>
        </authorList>
    </citation>
    <scope>NUCLEOTIDE SEQUENCE [LARGE SCALE GENOMIC DNA]</scope>
    <source>
        <tissue evidence="2">Liver</tissue>
    </source>
</reference>
<organism evidence="2 3">
    <name type="scientific">Fukomys damarensis</name>
    <name type="common">Damaraland mole rat</name>
    <name type="synonym">Cryptomys damarensis</name>
    <dbReference type="NCBI Taxonomy" id="885580"/>
    <lineage>
        <taxon>Eukaryota</taxon>
        <taxon>Metazoa</taxon>
        <taxon>Chordata</taxon>
        <taxon>Craniata</taxon>
        <taxon>Vertebrata</taxon>
        <taxon>Euteleostomi</taxon>
        <taxon>Mammalia</taxon>
        <taxon>Eutheria</taxon>
        <taxon>Euarchontoglires</taxon>
        <taxon>Glires</taxon>
        <taxon>Rodentia</taxon>
        <taxon>Hystricomorpha</taxon>
        <taxon>Bathyergidae</taxon>
        <taxon>Fukomys</taxon>
    </lineage>
</organism>
<dbReference type="PROSITE" id="PS51450">
    <property type="entry name" value="LRR"/>
    <property type="match status" value="1"/>
</dbReference>
<dbReference type="GO" id="GO:0016323">
    <property type="term" value="C:basolateral plasma membrane"/>
    <property type="evidence" value="ECO:0007669"/>
    <property type="project" value="TreeGrafter"/>
</dbReference>
<gene>
    <name evidence="2" type="ORF">H920_15390</name>
</gene>
<dbReference type="GO" id="GO:0019901">
    <property type="term" value="F:protein kinase binding"/>
    <property type="evidence" value="ECO:0007669"/>
    <property type="project" value="TreeGrafter"/>
</dbReference>
<dbReference type="GO" id="GO:0045197">
    <property type="term" value="P:establishment or maintenance of epithelial cell apical/basal polarity"/>
    <property type="evidence" value="ECO:0007669"/>
    <property type="project" value="TreeGrafter"/>
</dbReference>
<dbReference type="Gene3D" id="3.80.10.10">
    <property type="entry name" value="Ribonuclease Inhibitor"/>
    <property type="match status" value="1"/>
</dbReference>
<dbReference type="GO" id="GO:0043194">
    <property type="term" value="C:axon initial segment"/>
    <property type="evidence" value="ECO:0007669"/>
    <property type="project" value="TreeGrafter"/>
</dbReference>